<comment type="caution">
    <text evidence="2">The sequence shown here is derived from an EMBL/GenBank/DDBJ whole genome shotgun (WGS) entry which is preliminary data.</text>
</comment>
<feature type="domain" description="VOC" evidence="1">
    <location>
        <begin position="11"/>
        <end position="130"/>
    </location>
</feature>
<proteinExistence type="predicted"/>
<dbReference type="PROSITE" id="PS51819">
    <property type="entry name" value="VOC"/>
    <property type="match status" value="1"/>
</dbReference>
<organism evidence="2 3">
    <name type="scientific">Coccomyxa subellipsoidea</name>
    <dbReference type="NCBI Taxonomy" id="248742"/>
    <lineage>
        <taxon>Eukaryota</taxon>
        <taxon>Viridiplantae</taxon>
        <taxon>Chlorophyta</taxon>
        <taxon>core chlorophytes</taxon>
        <taxon>Trebouxiophyceae</taxon>
        <taxon>Trebouxiophyceae incertae sedis</taxon>
        <taxon>Coccomyxaceae</taxon>
        <taxon>Coccomyxa</taxon>
    </lineage>
</organism>
<dbReference type="PANTHER" id="PTHR46142">
    <property type="match status" value="1"/>
</dbReference>
<dbReference type="Gene3D" id="3.10.180.10">
    <property type="entry name" value="2,3-Dihydroxybiphenyl 1,2-Dioxygenase, domain 1"/>
    <property type="match status" value="1"/>
</dbReference>
<dbReference type="InterPro" id="IPR029068">
    <property type="entry name" value="Glyas_Bleomycin-R_OHBP_Dase"/>
</dbReference>
<dbReference type="InterPro" id="IPR004360">
    <property type="entry name" value="Glyas_Fos-R_dOase_dom"/>
</dbReference>
<evidence type="ECO:0000259" key="1">
    <source>
        <dbReference type="PROSITE" id="PS51819"/>
    </source>
</evidence>
<reference evidence="2 3" key="1">
    <citation type="journal article" date="2024" name="Nat. Commun.">
        <title>Phylogenomics reveals the evolutionary origins of lichenization in chlorophyte algae.</title>
        <authorList>
            <person name="Puginier C."/>
            <person name="Libourel C."/>
            <person name="Otte J."/>
            <person name="Skaloud P."/>
            <person name="Haon M."/>
            <person name="Grisel S."/>
            <person name="Petersen M."/>
            <person name="Berrin J.G."/>
            <person name="Delaux P.M."/>
            <person name="Dal Grande F."/>
            <person name="Keller J."/>
        </authorList>
    </citation>
    <scope>NUCLEOTIDE SEQUENCE [LARGE SCALE GENOMIC DNA]</scope>
    <source>
        <strain evidence="2 3">SAG 216-7</strain>
    </source>
</reference>
<dbReference type="EMBL" id="JALJOT010000001">
    <property type="protein sequence ID" value="KAK9919001.1"/>
    <property type="molecule type" value="Genomic_DNA"/>
</dbReference>
<evidence type="ECO:0000313" key="2">
    <source>
        <dbReference type="EMBL" id="KAK9919001.1"/>
    </source>
</evidence>
<evidence type="ECO:0000313" key="3">
    <source>
        <dbReference type="Proteomes" id="UP001491310"/>
    </source>
</evidence>
<dbReference type="PANTHER" id="PTHR46142:SF3">
    <property type="entry name" value="F18B13.24 PROTEIN"/>
    <property type="match status" value="1"/>
</dbReference>
<dbReference type="Proteomes" id="UP001491310">
    <property type="component" value="Unassembled WGS sequence"/>
</dbReference>
<dbReference type="InterPro" id="IPR037523">
    <property type="entry name" value="VOC_core"/>
</dbReference>
<sequence>MRKPAPLPLQSISHLSRVVRDPERAAAFYTEVLGFTEIKRPSSFEVEGCWLIGYGISLHLIKGSPVRQRRPLNPSDDHTSFQATSLEEVERRLSDFSIPFVKANVEEHGVVVSQVFFHDLDYNMIEICNCDNLPIELLSEKCQLSRACTAPLEALQACKAGINAGMHFDKSRVHMLRHLQ</sequence>
<keyword evidence="3" id="KW-1185">Reference proteome</keyword>
<gene>
    <name evidence="2" type="ORF">WJX75_008619</name>
</gene>
<dbReference type="SUPFAM" id="SSF54593">
    <property type="entry name" value="Glyoxalase/Bleomycin resistance protein/Dihydroxybiphenyl dioxygenase"/>
    <property type="match status" value="1"/>
</dbReference>
<protein>
    <recommendedName>
        <fullName evidence="1">VOC domain-containing protein</fullName>
    </recommendedName>
</protein>
<dbReference type="Pfam" id="PF00903">
    <property type="entry name" value="Glyoxalase"/>
    <property type="match status" value="1"/>
</dbReference>
<accession>A0ABR2Z4W9</accession>
<name>A0ABR2Z4W9_9CHLO</name>